<dbReference type="Pfam" id="PF13477">
    <property type="entry name" value="Glyco_trans_4_2"/>
    <property type="match status" value="1"/>
</dbReference>
<feature type="domain" description="Glycosyl transferase family 1" evidence="1">
    <location>
        <begin position="184"/>
        <end position="348"/>
    </location>
</feature>
<dbReference type="InterPro" id="IPR028098">
    <property type="entry name" value="Glyco_trans_4-like_N"/>
</dbReference>
<evidence type="ECO:0000259" key="1">
    <source>
        <dbReference type="Pfam" id="PF00534"/>
    </source>
</evidence>
<dbReference type="PANTHER" id="PTHR12526">
    <property type="entry name" value="GLYCOSYLTRANSFERASE"/>
    <property type="match status" value="1"/>
</dbReference>
<accession>A0ABX8J8M8</accession>
<proteinExistence type="predicted"/>
<dbReference type="Pfam" id="PF00534">
    <property type="entry name" value="Glycos_transf_1"/>
    <property type="match status" value="1"/>
</dbReference>
<protein>
    <submittedName>
        <fullName evidence="3">Glycosyltransferase family 4 protein</fullName>
    </submittedName>
</protein>
<name>A0ABX8J8M8_9BACT</name>
<sequence length="384" mass="41971">MQPVKLLFVSNTSYYLYNFRRGLLTALRERGYDVVVAAPQDGYSEKIAALGFQFLPIRHLDRKGMNPVKDLRLMLELYGLYRDARPDVVFTFTIKPNIYGGFAAALAGVKAVSTATGLGHSFSRKGILNSIVRGLYRLSSAGNENVVFQNQDDMDLFVSGRLVSAGKALRSPGSGVDLSHFTCSGKPAGPPRFILVSRMLREKGVLEFAAAAAMVRKEHPEVTFCLLGPIDKGNPSAVTREELEAFEKSGDVMYLGETEDVRPFIEGASAVVLPSVYREGVPKILLESMAMGKPIITTDSVGCKETIDDGRNGYLLENNSPGCIADAVKKFLTLSEEGRHAMGQASREKARSEFDERIVIALYGNIVAEIVKNSRLFTAEAEVV</sequence>
<dbReference type="CDD" id="cd03808">
    <property type="entry name" value="GT4_CapM-like"/>
    <property type="match status" value="1"/>
</dbReference>
<dbReference type="RefSeq" id="WP_216801523.1">
    <property type="nucleotide sequence ID" value="NZ_CP076723.1"/>
</dbReference>
<gene>
    <name evidence="3" type="ORF">KP004_06400</name>
</gene>
<dbReference type="Proteomes" id="UP000683557">
    <property type="component" value="Chromosome"/>
</dbReference>
<evidence type="ECO:0000313" key="3">
    <source>
        <dbReference type="EMBL" id="QWV94804.1"/>
    </source>
</evidence>
<evidence type="ECO:0000313" key="4">
    <source>
        <dbReference type="Proteomes" id="UP000683557"/>
    </source>
</evidence>
<feature type="domain" description="Glycosyltransferase subfamily 4-like N-terminal" evidence="2">
    <location>
        <begin position="5"/>
        <end position="150"/>
    </location>
</feature>
<organism evidence="3 4">
    <name type="scientific">Geomonas oryzisoli</name>
    <dbReference type="NCBI Taxonomy" id="2847992"/>
    <lineage>
        <taxon>Bacteria</taxon>
        <taxon>Pseudomonadati</taxon>
        <taxon>Thermodesulfobacteriota</taxon>
        <taxon>Desulfuromonadia</taxon>
        <taxon>Geobacterales</taxon>
        <taxon>Geobacteraceae</taxon>
        <taxon>Geomonas</taxon>
    </lineage>
</organism>
<dbReference type="EMBL" id="CP076723">
    <property type="protein sequence ID" value="QWV94804.1"/>
    <property type="molecule type" value="Genomic_DNA"/>
</dbReference>
<dbReference type="InterPro" id="IPR001296">
    <property type="entry name" value="Glyco_trans_1"/>
</dbReference>
<dbReference type="PANTHER" id="PTHR12526:SF638">
    <property type="entry name" value="SPORE COAT PROTEIN SA"/>
    <property type="match status" value="1"/>
</dbReference>
<keyword evidence="4" id="KW-1185">Reference proteome</keyword>
<evidence type="ECO:0000259" key="2">
    <source>
        <dbReference type="Pfam" id="PF13477"/>
    </source>
</evidence>
<reference evidence="3 4" key="1">
    <citation type="submission" date="2021-06" db="EMBL/GenBank/DDBJ databases">
        <title>Gemonas diversity in paddy soil.</title>
        <authorList>
            <person name="Liu G."/>
        </authorList>
    </citation>
    <scope>NUCLEOTIDE SEQUENCE [LARGE SCALE GENOMIC DNA]</scope>
    <source>
        <strain evidence="3 4">RG10</strain>
    </source>
</reference>